<proteinExistence type="predicted"/>
<feature type="signal peptide" evidence="2">
    <location>
        <begin position="1"/>
        <end position="25"/>
    </location>
</feature>
<evidence type="ECO:0000313" key="3">
    <source>
        <dbReference type="EMBL" id="EDM75832.1"/>
    </source>
</evidence>
<dbReference type="InterPro" id="IPR011055">
    <property type="entry name" value="Dup_hybrid_motif"/>
</dbReference>
<dbReference type="AlphaFoldDB" id="A6GE41"/>
<dbReference type="PROSITE" id="PS51257">
    <property type="entry name" value="PROKAR_LIPOPROTEIN"/>
    <property type="match status" value="1"/>
</dbReference>
<evidence type="ECO:0000256" key="1">
    <source>
        <dbReference type="SAM" id="MobiDB-lite"/>
    </source>
</evidence>
<keyword evidence="4" id="KW-1185">Reference proteome</keyword>
<feature type="region of interest" description="Disordered" evidence="1">
    <location>
        <begin position="44"/>
        <end position="101"/>
    </location>
</feature>
<feature type="chain" id="PRO_5002697711" description="Peptidase M23 domain-containing protein" evidence="2">
    <location>
        <begin position="26"/>
        <end position="437"/>
    </location>
</feature>
<dbReference type="GO" id="GO:0004222">
    <property type="term" value="F:metalloendopeptidase activity"/>
    <property type="evidence" value="ECO:0007669"/>
    <property type="project" value="TreeGrafter"/>
</dbReference>
<evidence type="ECO:0000313" key="4">
    <source>
        <dbReference type="Proteomes" id="UP000005801"/>
    </source>
</evidence>
<organism evidence="3 4">
    <name type="scientific">Plesiocystis pacifica SIR-1</name>
    <dbReference type="NCBI Taxonomy" id="391625"/>
    <lineage>
        <taxon>Bacteria</taxon>
        <taxon>Pseudomonadati</taxon>
        <taxon>Myxococcota</taxon>
        <taxon>Polyangia</taxon>
        <taxon>Nannocystales</taxon>
        <taxon>Nannocystaceae</taxon>
        <taxon>Plesiocystis</taxon>
    </lineage>
</organism>
<dbReference type="PANTHER" id="PTHR21666">
    <property type="entry name" value="PEPTIDASE-RELATED"/>
    <property type="match status" value="1"/>
</dbReference>
<name>A6GE41_9BACT</name>
<dbReference type="SUPFAM" id="SSF51261">
    <property type="entry name" value="Duplicated hybrid motif"/>
    <property type="match status" value="2"/>
</dbReference>
<evidence type="ECO:0000256" key="2">
    <source>
        <dbReference type="SAM" id="SignalP"/>
    </source>
</evidence>
<dbReference type="RefSeq" id="WP_006974981.1">
    <property type="nucleotide sequence ID" value="NZ_ABCS01000079.1"/>
</dbReference>
<dbReference type="Gene3D" id="2.70.70.10">
    <property type="entry name" value="Glucose Permease (Domain IIA)"/>
    <property type="match status" value="1"/>
</dbReference>
<evidence type="ECO:0008006" key="5">
    <source>
        <dbReference type="Google" id="ProtNLM"/>
    </source>
</evidence>
<dbReference type="CDD" id="cd12797">
    <property type="entry name" value="M23_peptidase"/>
    <property type="match status" value="1"/>
</dbReference>
<dbReference type="EMBL" id="ABCS01000079">
    <property type="protein sequence ID" value="EDM75832.1"/>
    <property type="molecule type" value="Genomic_DNA"/>
</dbReference>
<reference evidence="3 4" key="1">
    <citation type="submission" date="2007-06" db="EMBL/GenBank/DDBJ databases">
        <authorList>
            <person name="Shimkets L."/>
            <person name="Ferriera S."/>
            <person name="Johnson J."/>
            <person name="Kravitz S."/>
            <person name="Beeson K."/>
            <person name="Sutton G."/>
            <person name="Rogers Y.-H."/>
            <person name="Friedman R."/>
            <person name="Frazier M."/>
            <person name="Venter J.C."/>
        </authorList>
    </citation>
    <scope>NUCLEOTIDE SEQUENCE [LARGE SCALE GENOMIC DNA]</scope>
    <source>
        <strain evidence="3 4">SIR-1</strain>
    </source>
</reference>
<comment type="caution">
    <text evidence="3">The sequence shown here is derived from an EMBL/GenBank/DDBJ whole genome shotgun (WGS) entry which is preliminary data.</text>
</comment>
<keyword evidence="2" id="KW-0732">Signal</keyword>
<feature type="compositionally biased region" description="Acidic residues" evidence="1">
    <location>
        <begin position="44"/>
        <end position="85"/>
    </location>
</feature>
<dbReference type="STRING" id="391625.PPSIR1_33486"/>
<dbReference type="PANTHER" id="PTHR21666:SF270">
    <property type="entry name" value="MUREIN HYDROLASE ACTIVATOR ENVC"/>
    <property type="match status" value="1"/>
</dbReference>
<protein>
    <recommendedName>
        <fullName evidence="5">Peptidase M23 domain-containing protein</fullName>
    </recommendedName>
</protein>
<dbReference type="OrthoDB" id="5501228at2"/>
<dbReference type="Proteomes" id="UP000005801">
    <property type="component" value="Unassembled WGS sequence"/>
</dbReference>
<sequence>MGSSLRLARLGSYLIAAVLAGSTLACYVGVDIPEGEAFADETGADELGFDEDEGTDTTTGEDESSEGETDTEAETETETETDEGGEPTPEPAGGCQGFPLIWPTTNSAQLQTVVHAAFGPRMLNDHYDWHRGIDLPGDPDDDGFHDPVHAAADGRIYAIGNLPGDDEGALAGYGSTAGNAIVLEHAPGQLHTVYMHLDALPLSHFLARLGPDAPITEIDLREYFFLNGPDTHAGNRGMPRATLKSSGEAIVHPPHVAQHDFIGFIGDSGATYEHLHFEVRDGGVLQDHARNPYAYLPHIDALEHDASLVSEGEGLRAEIELSREPGALGDVTGPAQQLDVESLSLQLLDEDDALLDERRLEFGTLGVLLDEPDTPSFELDGLISTLDPAPFASEMATWHLEVHFEALEQAFMPPPGSRWVLEVADSCGNKVTVEHQL</sequence>
<gene>
    <name evidence="3" type="ORF">PPSIR1_33486</name>
</gene>
<dbReference type="InterPro" id="IPR050570">
    <property type="entry name" value="Cell_wall_metabolism_enzyme"/>
</dbReference>
<accession>A6GE41</accession>